<dbReference type="PANTHER" id="PTHR30093:SF34">
    <property type="entry name" value="PREPILIN PEPTIDASE-DEPENDENT PROTEIN D"/>
    <property type="match status" value="1"/>
</dbReference>
<keyword evidence="5" id="KW-1185">Reference proteome</keyword>
<keyword evidence="3" id="KW-0472">Membrane</keyword>
<evidence type="ECO:0000313" key="4">
    <source>
        <dbReference type="EMBL" id="KIF83602.1"/>
    </source>
</evidence>
<evidence type="ECO:0000256" key="3">
    <source>
        <dbReference type="SAM" id="Phobius"/>
    </source>
</evidence>
<dbReference type="GO" id="GO:0043683">
    <property type="term" value="P:type IV pilus assembly"/>
    <property type="evidence" value="ECO:0007669"/>
    <property type="project" value="InterPro"/>
</dbReference>
<keyword evidence="3" id="KW-1133">Transmembrane helix</keyword>
<evidence type="ECO:0000256" key="2">
    <source>
        <dbReference type="ARBA" id="ARBA00022481"/>
    </source>
</evidence>
<organism evidence="4 5">
    <name type="scientific">Noviherbaspirillum autotrophicum</name>
    <dbReference type="NCBI Taxonomy" id="709839"/>
    <lineage>
        <taxon>Bacteria</taxon>
        <taxon>Pseudomonadati</taxon>
        <taxon>Pseudomonadota</taxon>
        <taxon>Betaproteobacteria</taxon>
        <taxon>Burkholderiales</taxon>
        <taxon>Oxalobacteraceae</taxon>
        <taxon>Noviherbaspirillum</taxon>
    </lineage>
</organism>
<dbReference type="InterPro" id="IPR000983">
    <property type="entry name" value="Bac_GSPG_pilin"/>
</dbReference>
<dbReference type="AlphaFoldDB" id="A0A0C1YSB4"/>
<keyword evidence="2" id="KW-0488">Methylation</keyword>
<accession>A0A0C1YSB4</accession>
<proteinExistence type="inferred from homology"/>
<dbReference type="EMBL" id="JWJG01000028">
    <property type="protein sequence ID" value="KIF83602.1"/>
    <property type="molecule type" value="Genomic_DNA"/>
</dbReference>
<reference evidence="4 5" key="1">
    <citation type="submission" date="2014-12" db="EMBL/GenBank/DDBJ databases">
        <title>Denitrispirillum autotrophicum gen. nov., sp. nov., Denitrifying, Facultatively Autotrophic Bacteria Isolated from Rice Paddy Soil.</title>
        <authorList>
            <person name="Ishii S."/>
            <person name="Ashida N."/>
            <person name="Ohno H."/>
            <person name="Otsuka S."/>
            <person name="Yokota A."/>
            <person name="Senoo K."/>
        </authorList>
    </citation>
    <scope>NUCLEOTIDE SEQUENCE [LARGE SCALE GENOMIC DNA]</scope>
    <source>
        <strain evidence="4 5">TSA66</strain>
    </source>
</reference>
<dbReference type="STRING" id="709839.TSA66_09375"/>
<dbReference type="Proteomes" id="UP000031572">
    <property type="component" value="Unassembled WGS sequence"/>
</dbReference>
<dbReference type="Pfam" id="PF07963">
    <property type="entry name" value="N_methyl"/>
    <property type="match status" value="1"/>
</dbReference>
<sequence>MMRSSGFTLIELMIVVAIIGILSTIALPSYSNYVTRGRVPDATSTLAAKRIQMEQWFQDNRTYQNAPLCAATDSTTSKSFDFDCNPAPTDTTFRLRAVGKGQMTGFTYFINESNQKWTTVDTGAPSGWTGNTAADNCWITNKGGQC</sequence>
<dbReference type="PRINTS" id="PR00813">
    <property type="entry name" value="BCTERIALGSPG"/>
</dbReference>
<dbReference type="InterPro" id="IPR045584">
    <property type="entry name" value="Pilin-like"/>
</dbReference>
<dbReference type="InterPro" id="IPR031982">
    <property type="entry name" value="PilE-like"/>
</dbReference>
<dbReference type="SUPFAM" id="SSF54523">
    <property type="entry name" value="Pili subunits"/>
    <property type="match status" value="1"/>
</dbReference>
<keyword evidence="3" id="KW-0812">Transmembrane</keyword>
<dbReference type="GO" id="GO:0015627">
    <property type="term" value="C:type II protein secretion system complex"/>
    <property type="evidence" value="ECO:0007669"/>
    <property type="project" value="InterPro"/>
</dbReference>
<dbReference type="PROSITE" id="PS00409">
    <property type="entry name" value="PROKAR_NTER_METHYL"/>
    <property type="match status" value="1"/>
</dbReference>
<dbReference type="InterPro" id="IPR012902">
    <property type="entry name" value="N_methyl_site"/>
</dbReference>
<evidence type="ECO:0000256" key="1">
    <source>
        <dbReference type="ARBA" id="ARBA00005233"/>
    </source>
</evidence>
<dbReference type="Pfam" id="PF16732">
    <property type="entry name" value="ComP_DUS"/>
    <property type="match status" value="1"/>
</dbReference>
<dbReference type="OrthoDB" id="8592370at2"/>
<dbReference type="NCBIfam" id="TIGR02532">
    <property type="entry name" value="IV_pilin_GFxxxE"/>
    <property type="match status" value="1"/>
</dbReference>
<evidence type="ECO:0000313" key="5">
    <source>
        <dbReference type="Proteomes" id="UP000031572"/>
    </source>
</evidence>
<gene>
    <name evidence="4" type="ORF">TSA66_09375</name>
</gene>
<comment type="similarity">
    <text evidence="1">Belongs to the N-Me-Phe pilin family.</text>
</comment>
<dbReference type="PANTHER" id="PTHR30093">
    <property type="entry name" value="GENERAL SECRETION PATHWAY PROTEIN G"/>
    <property type="match status" value="1"/>
</dbReference>
<comment type="caution">
    <text evidence="4">The sequence shown here is derived from an EMBL/GenBank/DDBJ whole genome shotgun (WGS) entry which is preliminary data.</text>
</comment>
<protein>
    <submittedName>
        <fullName evidence="4">General secretion pathway protein GspH</fullName>
    </submittedName>
</protein>
<dbReference type="Gene3D" id="3.30.700.10">
    <property type="entry name" value="Glycoprotein, Type 4 Pilin"/>
    <property type="match status" value="1"/>
</dbReference>
<name>A0A0C1YSB4_9BURK</name>
<dbReference type="GO" id="GO:0015628">
    <property type="term" value="P:protein secretion by the type II secretion system"/>
    <property type="evidence" value="ECO:0007669"/>
    <property type="project" value="InterPro"/>
</dbReference>
<feature type="transmembrane region" description="Helical" evidence="3">
    <location>
        <begin position="12"/>
        <end position="30"/>
    </location>
</feature>